<dbReference type="EMBL" id="GBRH01173474">
    <property type="protein sequence ID" value="JAE24422.1"/>
    <property type="molecule type" value="Transcribed_RNA"/>
</dbReference>
<name>A0A0A9GIV6_ARUDO</name>
<protein>
    <submittedName>
        <fullName evidence="1">Uncharacterized protein</fullName>
    </submittedName>
</protein>
<evidence type="ECO:0000313" key="1">
    <source>
        <dbReference type="EMBL" id="JAE24422.1"/>
    </source>
</evidence>
<proteinExistence type="predicted"/>
<accession>A0A0A9GIV6</accession>
<reference evidence="1" key="1">
    <citation type="submission" date="2014-09" db="EMBL/GenBank/DDBJ databases">
        <authorList>
            <person name="Magalhaes I.L.F."/>
            <person name="Oliveira U."/>
            <person name="Santos F.R."/>
            <person name="Vidigal T.H.D.A."/>
            <person name="Brescovit A.D."/>
            <person name="Santos A.J."/>
        </authorList>
    </citation>
    <scope>NUCLEOTIDE SEQUENCE</scope>
    <source>
        <tissue evidence="1">Shoot tissue taken approximately 20 cm above the soil surface</tissue>
    </source>
</reference>
<dbReference type="AlphaFoldDB" id="A0A0A9GIV6"/>
<sequence length="25" mass="2503">MVDDFSGKGALLSAMISTASAMDLA</sequence>
<reference evidence="1" key="2">
    <citation type="journal article" date="2015" name="Data Brief">
        <title>Shoot transcriptome of the giant reed, Arundo donax.</title>
        <authorList>
            <person name="Barrero R.A."/>
            <person name="Guerrero F.D."/>
            <person name="Moolhuijzen P."/>
            <person name="Goolsby J.A."/>
            <person name="Tidwell J."/>
            <person name="Bellgard S.E."/>
            <person name="Bellgard M.I."/>
        </authorList>
    </citation>
    <scope>NUCLEOTIDE SEQUENCE</scope>
    <source>
        <tissue evidence="1">Shoot tissue taken approximately 20 cm above the soil surface</tissue>
    </source>
</reference>
<organism evidence="1">
    <name type="scientific">Arundo donax</name>
    <name type="common">Giant reed</name>
    <name type="synonym">Donax arundinaceus</name>
    <dbReference type="NCBI Taxonomy" id="35708"/>
    <lineage>
        <taxon>Eukaryota</taxon>
        <taxon>Viridiplantae</taxon>
        <taxon>Streptophyta</taxon>
        <taxon>Embryophyta</taxon>
        <taxon>Tracheophyta</taxon>
        <taxon>Spermatophyta</taxon>
        <taxon>Magnoliopsida</taxon>
        <taxon>Liliopsida</taxon>
        <taxon>Poales</taxon>
        <taxon>Poaceae</taxon>
        <taxon>PACMAD clade</taxon>
        <taxon>Arundinoideae</taxon>
        <taxon>Arundineae</taxon>
        <taxon>Arundo</taxon>
    </lineage>
</organism>